<protein>
    <submittedName>
        <fullName evidence="1">Uncharacterized protein</fullName>
    </submittedName>
</protein>
<sequence length="53" mass="6045">MTTIQNKDNMVSESLNLIKSAVSQNKLFKIAVPLILEQIDCRFTSQYEEISVL</sequence>
<keyword evidence="2" id="KW-1185">Reference proteome</keyword>
<name>A0AAP0E7S4_9MAGN</name>
<dbReference type="AlphaFoldDB" id="A0AAP0E7S4"/>
<dbReference type="EMBL" id="JBBNAF010000013">
    <property type="protein sequence ID" value="KAK9086407.1"/>
    <property type="molecule type" value="Genomic_DNA"/>
</dbReference>
<dbReference type="Proteomes" id="UP001420932">
    <property type="component" value="Unassembled WGS sequence"/>
</dbReference>
<organism evidence="1 2">
    <name type="scientific">Stephania yunnanensis</name>
    <dbReference type="NCBI Taxonomy" id="152371"/>
    <lineage>
        <taxon>Eukaryota</taxon>
        <taxon>Viridiplantae</taxon>
        <taxon>Streptophyta</taxon>
        <taxon>Embryophyta</taxon>
        <taxon>Tracheophyta</taxon>
        <taxon>Spermatophyta</taxon>
        <taxon>Magnoliopsida</taxon>
        <taxon>Ranunculales</taxon>
        <taxon>Menispermaceae</taxon>
        <taxon>Menispermoideae</taxon>
        <taxon>Cissampelideae</taxon>
        <taxon>Stephania</taxon>
    </lineage>
</organism>
<proteinExistence type="predicted"/>
<evidence type="ECO:0000313" key="1">
    <source>
        <dbReference type="EMBL" id="KAK9086407.1"/>
    </source>
</evidence>
<comment type="caution">
    <text evidence="1">The sequence shown here is derived from an EMBL/GenBank/DDBJ whole genome shotgun (WGS) entry which is preliminary data.</text>
</comment>
<reference evidence="1 2" key="1">
    <citation type="submission" date="2024-01" db="EMBL/GenBank/DDBJ databases">
        <title>Genome assemblies of Stephania.</title>
        <authorList>
            <person name="Yang L."/>
        </authorList>
    </citation>
    <scope>NUCLEOTIDE SEQUENCE [LARGE SCALE GENOMIC DNA]</scope>
    <source>
        <strain evidence="1">YNDBR</strain>
        <tissue evidence="1">Leaf</tissue>
    </source>
</reference>
<evidence type="ECO:0000313" key="2">
    <source>
        <dbReference type="Proteomes" id="UP001420932"/>
    </source>
</evidence>
<gene>
    <name evidence="1" type="ORF">Syun_028801</name>
</gene>
<accession>A0AAP0E7S4</accession>